<dbReference type="GO" id="GO:0043005">
    <property type="term" value="C:neuron projection"/>
    <property type="evidence" value="ECO:0007669"/>
    <property type="project" value="TreeGrafter"/>
</dbReference>
<dbReference type="Pfam" id="PF13927">
    <property type="entry name" value="Ig_3"/>
    <property type="match status" value="1"/>
</dbReference>
<keyword evidence="2" id="KW-1015">Disulfide bond</keyword>
<evidence type="ECO:0000313" key="6">
    <source>
        <dbReference type="Proteomes" id="UP001054945"/>
    </source>
</evidence>
<sequence>MFSPETKRIRVTNDNLQSKLHISKVEEKDKGFYMCQINTDPMISQLGYLDVKVPPAFIDTSTSSDTVIEERSKLSLRCEASGDPKPNVLWRREDNKEINLGIFGGRKYSGTWYLQYPTYMISVSSVSGMRHHSSLR</sequence>
<keyword evidence="3" id="KW-0393">Immunoglobulin domain</keyword>
<dbReference type="InterPro" id="IPR007110">
    <property type="entry name" value="Ig-like_dom"/>
</dbReference>
<organism evidence="5 6">
    <name type="scientific">Caerostris extrusa</name>
    <name type="common">Bark spider</name>
    <name type="synonym">Caerostris bankana</name>
    <dbReference type="NCBI Taxonomy" id="172846"/>
    <lineage>
        <taxon>Eukaryota</taxon>
        <taxon>Metazoa</taxon>
        <taxon>Ecdysozoa</taxon>
        <taxon>Arthropoda</taxon>
        <taxon>Chelicerata</taxon>
        <taxon>Arachnida</taxon>
        <taxon>Araneae</taxon>
        <taxon>Araneomorphae</taxon>
        <taxon>Entelegynae</taxon>
        <taxon>Araneoidea</taxon>
        <taxon>Araneidae</taxon>
        <taxon>Caerostris</taxon>
    </lineage>
</organism>
<dbReference type="PANTHER" id="PTHR12231:SF253">
    <property type="entry name" value="DPR-INTERACTING PROTEIN ETA, ISOFORM B-RELATED"/>
    <property type="match status" value="1"/>
</dbReference>
<gene>
    <name evidence="5" type="primary">B4U79_04098</name>
    <name evidence="5" type="ORF">CEXT_549381</name>
</gene>
<evidence type="ECO:0000256" key="3">
    <source>
        <dbReference type="ARBA" id="ARBA00023319"/>
    </source>
</evidence>
<proteinExistence type="predicted"/>
<dbReference type="InterPro" id="IPR036179">
    <property type="entry name" value="Ig-like_dom_sf"/>
</dbReference>
<dbReference type="PANTHER" id="PTHR12231">
    <property type="entry name" value="CTX-RELATED TYPE I TRANSMEMBRANE PROTEIN"/>
    <property type="match status" value="1"/>
</dbReference>
<dbReference type="InterPro" id="IPR051170">
    <property type="entry name" value="Neural/epithelial_adhesion"/>
</dbReference>
<evidence type="ECO:0000313" key="5">
    <source>
        <dbReference type="EMBL" id="GIX73258.1"/>
    </source>
</evidence>
<protein>
    <submittedName>
        <fullName evidence="5">Lachesin-like protein</fullName>
    </submittedName>
</protein>
<dbReference type="AlphaFoldDB" id="A0AAV4MLL6"/>
<dbReference type="Gene3D" id="2.60.40.10">
    <property type="entry name" value="Immunoglobulins"/>
    <property type="match status" value="2"/>
</dbReference>
<accession>A0AAV4MLL6</accession>
<keyword evidence="1" id="KW-0677">Repeat</keyword>
<evidence type="ECO:0000259" key="4">
    <source>
        <dbReference type="PROSITE" id="PS50835"/>
    </source>
</evidence>
<comment type="caution">
    <text evidence="5">The sequence shown here is derived from an EMBL/GenBank/DDBJ whole genome shotgun (WGS) entry which is preliminary data.</text>
</comment>
<dbReference type="Proteomes" id="UP001054945">
    <property type="component" value="Unassembled WGS sequence"/>
</dbReference>
<feature type="domain" description="Ig-like" evidence="4">
    <location>
        <begin position="55"/>
        <end position="97"/>
    </location>
</feature>
<evidence type="ECO:0000256" key="2">
    <source>
        <dbReference type="ARBA" id="ARBA00023157"/>
    </source>
</evidence>
<dbReference type="InterPro" id="IPR013783">
    <property type="entry name" value="Ig-like_fold"/>
</dbReference>
<dbReference type="EMBL" id="BPLR01019931">
    <property type="protein sequence ID" value="GIX73258.1"/>
    <property type="molecule type" value="Genomic_DNA"/>
</dbReference>
<dbReference type="PROSITE" id="PS50835">
    <property type="entry name" value="IG_LIKE"/>
    <property type="match status" value="1"/>
</dbReference>
<keyword evidence="6" id="KW-1185">Reference proteome</keyword>
<dbReference type="SUPFAM" id="SSF48726">
    <property type="entry name" value="Immunoglobulin"/>
    <property type="match status" value="2"/>
</dbReference>
<name>A0AAV4MLL6_CAEEX</name>
<evidence type="ECO:0000256" key="1">
    <source>
        <dbReference type="ARBA" id="ARBA00022737"/>
    </source>
</evidence>
<reference evidence="5 6" key="1">
    <citation type="submission" date="2021-06" db="EMBL/GenBank/DDBJ databases">
        <title>Caerostris extrusa draft genome.</title>
        <authorList>
            <person name="Kono N."/>
            <person name="Arakawa K."/>
        </authorList>
    </citation>
    <scope>NUCLEOTIDE SEQUENCE [LARGE SCALE GENOMIC DNA]</scope>
</reference>